<dbReference type="Proteomes" id="UP000789920">
    <property type="component" value="Unassembled WGS sequence"/>
</dbReference>
<sequence>IAAAYATKEVVDKVVDSNFPKNSSNPPTNTQAQHQEILKPITDRLDSLDKEITDKIKEQLGDKQLTPREKKEKLEEIKKMSKEEKAELLQQLKNENATEQEVINKALKDKLDKQEKRNI</sequence>
<protein>
    <submittedName>
        <fullName evidence="1">27578_t:CDS:1</fullName>
    </submittedName>
</protein>
<reference evidence="1" key="1">
    <citation type="submission" date="2021-06" db="EMBL/GenBank/DDBJ databases">
        <authorList>
            <person name="Kallberg Y."/>
            <person name="Tangrot J."/>
            <person name="Rosling A."/>
        </authorList>
    </citation>
    <scope>NUCLEOTIDE SEQUENCE</scope>
    <source>
        <strain evidence="1">MA461A</strain>
    </source>
</reference>
<evidence type="ECO:0000313" key="2">
    <source>
        <dbReference type="Proteomes" id="UP000789920"/>
    </source>
</evidence>
<keyword evidence="2" id="KW-1185">Reference proteome</keyword>
<evidence type="ECO:0000313" key="1">
    <source>
        <dbReference type="EMBL" id="CAG8845797.1"/>
    </source>
</evidence>
<feature type="non-terminal residue" evidence="1">
    <location>
        <position position="1"/>
    </location>
</feature>
<name>A0ACA9SRR7_9GLOM</name>
<comment type="caution">
    <text evidence="1">The sequence shown here is derived from an EMBL/GenBank/DDBJ whole genome shotgun (WGS) entry which is preliminary data.</text>
</comment>
<organism evidence="1 2">
    <name type="scientific">Racocetra persica</name>
    <dbReference type="NCBI Taxonomy" id="160502"/>
    <lineage>
        <taxon>Eukaryota</taxon>
        <taxon>Fungi</taxon>
        <taxon>Fungi incertae sedis</taxon>
        <taxon>Mucoromycota</taxon>
        <taxon>Glomeromycotina</taxon>
        <taxon>Glomeromycetes</taxon>
        <taxon>Diversisporales</taxon>
        <taxon>Gigasporaceae</taxon>
        <taxon>Racocetra</taxon>
    </lineage>
</organism>
<gene>
    <name evidence="1" type="ORF">RPERSI_LOCUS33826</name>
</gene>
<dbReference type="EMBL" id="CAJVQC010148312">
    <property type="protein sequence ID" value="CAG8845797.1"/>
    <property type="molecule type" value="Genomic_DNA"/>
</dbReference>
<proteinExistence type="predicted"/>
<accession>A0ACA9SRR7</accession>
<feature type="non-terminal residue" evidence="1">
    <location>
        <position position="119"/>
    </location>
</feature>